<evidence type="ECO:0000313" key="8">
    <source>
        <dbReference type="Proteomes" id="UP000053268"/>
    </source>
</evidence>
<dbReference type="SFLD" id="SFLDS00005">
    <property type="entry name" value="Isoprenoid_Synthase_Type_I"/>
    <property type="match status" value="1"/>
</dbReference>
<feature type="compositionally biased region" description="Basic and acidic residues" evidence="6">
    <location>
        <begin position="13"/>
        <end position="30"/>
    </location>
</feature>
<dbReference type="GO" id="GO:0005737">
    <property type="term" value="C:cytoplasm"/>
    <property type="evidence" value="ECO:0007669"/>
    <property type="project" value="TreeGrafter"/>
</dbReference>
<feature type="region of interest" description="Disordered" evidence="6">
    <location>
        <begin position="45"/>
        <end position="77"/>
    </location>
</feature>
<dbReference type="STRING" id="66420.A0A194QJY5"/>
<feature type="compositionally biased region" description="Basic and acidic residues" evidence="6">
    <location>
        <begin position="63"/>
        <end position="77"/>
    </location>
</feature>
<feature type="region of interest" description="Disordered" evidence="6">
    <location>
        <begin position="238"/>
        <end position="262"/>
    </location>
</feature>
<evidence type="ECO:0000256" key="2">
    <source>
        <dbReference type="ARBA" id="ARBA00022679"/>
    </source>
</evidence>
<dbReference type="Gene3D" id="1.10.600.10">
    <property type="entry name" value="Farnesyl Diphosphate Synthase"/>
    <property type="match status" value="1"/>
</dbReference>
<dbReference type="PANTHER" id="PTHR11525">
    <property type="entry name" value="FARNESYL-PYROPHOSPHATE SYNTHETASE"/>
    <property type="match status" value="1"/>
</dbReference>
<evidence type="ECO:0000256" key="6">
    <source>
        <dbReference type="SAM" id="MobiDB-lite"/>
    </source>
</evidence>
<feature type="region of interest" description="Disordered" evidence="6">
    <location>
        <begin position="1"/>
        <end position="31"/>
    </location>
</feature>
<sequence>MDSSDDAASVRNPIKEGCEKEASKENKCLDRPVSQLVGIENVFTSMSQERSSSFVPVNGSRPRSSDDSEQKVNRTKENILQNDTIGNTIDGNQKQVANNATNKFHNIESPSKVESACDKSFDSNCEKSCQRYKMYADKVGNSSCVNGPSTSGTNKSFDNIESGGIRENRKRPSTLRLDRPNIDDNDSSSDTGNDDYSLGSEDGCIYTYRGGEHLADLPSSFFSLDMGLPLDRHLPLLPNYPVPQQGPGNAREQGSRASSPDMDFLEMDFDPGPSCEVDTDDESSPDADLEVANSLPEEIEPVIRGTTPEYLPNPVVNPQPSTSTAHNDVETHSLSVPSTSCVQDLPQRNVEEEVTTDQEYGPYITHVNFRGEQFLVRRTMSSWPSNTLSGLHVSNGDLVSPREVINYDEDCNDGAHTYEINKGERPTGDSVNIPTTLYHITMAKRLIIQKTCSDIESEDAANMSRDQGAGCSSDGDTGCVEPPQCMVWSEREACERQVTQIGTSACGATAVVNVFIALGVPVDIERIKAAVGTRQRANNAPIPRYLLSRAVAGCTAADLVTGIQRASDGLVTARFFPLHPERAMSLSHWLADWISLGAVPILTLNLQVGCEGEIPDAWHHQMVFGVSPRGVYLCNPCECVPERALWPRLTSPSVLLVRARDILARLSPNTDLSVLMAVPDRRFHTFNVLGAVPILTLNLQVGCEGEIPDAWHHQMVFGVSPRGVYLCNPCECVPERALWPRLTSPSVLLVRARDILARLSPNTDLSVLMAVPDRRFHTFNVLGQVASVIREWRAHGWREAGVGARSRHVRLPAAYQAGVTLAALTGSEAHRRLVHAPLPPTLVVTSLKSLAKSTKRSEEKLMFNSCMMKLRSMLASLLASEPTSSNRCQHGCPLRLRAPSSMSSTMRKRASKAENMLKQGDYFNNTLSKMVVEGLNGSEFSKTPSLVKRISKMTEYYTTERIPLQGHMTLIAYEMLEKSENITDKSMYQAEAVACAMELLQSYFLIMDDIEDGATSRHGKTCWHLLPDVKTLALNDSSMFRSTIHEILKKTCEGPLYVELLDIFNDAFINVAIGQHLDVILSRSKDYSLFTQENYDNIVKYKCTYYTMKLPLMLAMTLAGRATDKSFELAENLCRDVGALFQMINDFMDCFDLESESGKSGTDIQEGKCTWLAVKSLERGNPEQRKTFRTCYGSWNPEDVETIIGLYKDLDLKSLYEEQQKLRYKMFMQKVQELPSNAMPTPELKPQGHLPKSLSNHLTPLLSSYYPLKETAKCESGSRTEGSIKTCSYISKSHHDNRVILIRLEGPTCTSSSAPEDTESRHTERNAWEVHWQLTTVYPQCEPPSAA</sequence>
<keyword evidence="4" id="KW-0460">Magnesium</keyword>
<dbReference type="GO" id="GO:0004161">
    <property type="term" value="F:dimethylallyltranstransferase activity"/>
    <property type="evidence" value="ECO:0007669"/>
    <property type="project" value="TreeGrafter"/>
</dbReference>
<dbReference type="EMBL" id="KQ458575">
    <property type="protein sequence ID" value="KPJ05689.1"/>
    <property type="molecule type" value="Genomic_DNA"/>
</dbReference>
<organism evidence="7 8">
    <name type="scientific">Papilio xuthus</name>
    <name type="common">Asian swallowtail butterfly</name>
    <dbReference type="NCBI Taxonomy" id="66420"/>
    <lineage>
        <taxon>Eukaryota</taxon>
        <taxon>Metazoa</taxon>
        <taxon>Ecdysozoa</taxon>
        <taxon>Arthropoda</taxon>
        <taxon>Hexapoda</taxon>
        <taxon>Insecta</taxon>
        <taxon>Pterygota</taxon>
        <taxon>Neoptera</taxon>
        <taxon>Endopterygota</taxon>
        <taxon>Lepidoptera</taxon>
        <taxon>Glossata</taxon>
        <taxon>Ditrysia</taxon>
        <taxon>Papilionoidea</taxon>
        <taxon>Papilionidae</taxon>
        <taxon>Papilioninae</taxon>
        <taxon>Papilio</taxon>
    </lineage>
</organism>
<dbReference type="PANTHER" id="PTHR11525:SF0">
    <property type="entry name" value="FARNESYL PYROPHOSPHATE SYNTHASE"/>
    <property type="match status" value="1"/>
</dbReference>
<feature type="compositionally biased region" description="Polar residues" evidence="6">
    <location>
        <begin position="140"/>
        <end position="159"/>
    </location>
</feature>
<dbReference type="InterPro" id="IPR008949">
    <property type="entry name" value="Isoprenoid_synthase_dom_sf"/>
</dbReference>
<dbReference type="InterPro" id="IPR000092">
    <property type="entry name" value="Polyprenyl_synt"/>
</dbReference>
<dbReference type="GO" id="GO:0046872">
    <property type="term" value="F:metal ion binding"/>
    <property type="evidence" value="ECO:0007669"/>
    <property type="project" value="UniProtKB-KW"/>
</dbReference>
<keyword evidence="8" id="KW-1185">Reference proteome</keyword>
<evidence type="ECO:0000256" key="4">
    <source>
        <dbReference type="ARBA" id="ARBA00022842"/>
    </source>
</evidence>
<name>A0A194QJY5_PAPXU</name>
<evidence type="ECO:0000313" key="7">
    <source>
        <dbReference type="EMBL" id="KPJ05689.1"/>
    </source>
</evidence>
<comment type="pathway">
    <text evidence="5">Pheromone biosynthesis.</text>
</comment>
<proteinExistence type="predicted"/>
<dbReference type="GO" id="GO:0004337">
    <property type="term" value="F:(2E,6E)-farnesyl diphosphate synthase activity"/>
    <property type="evidence" value="ECO:0007669"/>
    <property type="project" value="TreeGrafter"/>
</dbReference>
<keyword evidence="3" id="KW-0479">Metal-binding</keyword>
<dbReference type="CDD" id="cd00685">
    <property type="entry name" value="Trans_IPPS_HT"/>
    <property type="match status" value="1"/>
</dbReference>
<feature type="compositionally biased region" description="Polar residues" evidence="6">
    <location>
        <begin position="45"/>
        <end position="55"/>
    </location>
</feature>
<evidence type="ECO:0000256" key="5">
    <source>
        <dbReference type="ARBA" id="ARBA00033740"/>
    </source>
</evidence>
<evidence type="ECO:0000256" key="1">
    <source>
        <dbReference type="ARBA" id="ARBA00001946"/>
    </source>
</evidence>
<keyword evidence="2" id="KW-0808">Transferase</keyword>
<accession>A0A194QJY5</accession>
<reference evidence="7 8" key="1">
    <citation type="journal article" date="2015" name="Nat. Commun.">
        <title>Outbred genome sequencing and CRISPR/Cas9 gene editing in butterflies.</title>
        <authorList>
            <person name="Li X."/>
            <person name="Fan D."/>
            <person name="Zhang W."/>
            <person name="Liu G."/>
            <person name="Zhang L."/>
            <person name="Zhao L."/>
            <person name="Fang X."/>
            <person name="Chen L."/>
            <person name="Dong Y."/>
            <person name="Chen Y."/>
            <person name="Ding Y."/>
            <person name="Zhao R."/>
            <person name="Feng M."/>
            <person name="Zhu Y."/>
            <person name="Feng Y."/>
            <person name="Jiang X."/>
            <person name="Zhu D."/>
            <person name="Xiang H."/>
            <person name="Feng X."/>
            <person name="Li S."/>
            <person name="Wang J."/>
            <person name="Zhang G."/>
            <person name="Kronforst M.R."/>
            <person name="Wang W."/>
        </authorList>
    </citation>
    <scope>NUCLEOTIDE SEQUENCE [LARGE SCALE GENOMIC DNA]</scope>
    <source>
        <strain evidence="7">Ya'a_city_454_Px</strain>
        <tissue evidence="7">Whole body</tissue>
    </source>
</reference>
<dbReference type="GO" id="GO:0042811">
    <property type="term" value="P:pheromone biosynthetic process"/>
    <property type="evidence" value="ECO:0007669"/>
    <property type="project" value="UniProtKB-ARBA"/>
</dbReference>
<gene>
    <name evidence="7" type="ORF">RR46_02211</name>
</gene>
<evidence type="ECO:0000256" key="3">
    <source>
        <dbReference type="ARBA" id="ARBA00022723"/>
    </source>
</evidence>
<feature type="region of interest" description="Disordered" evidence="6">
    <location>
        <begin position="140"/>
        <end position="196"/>
    </location>
</feature>
<protein>
    <submittedName>
        <fullName evidence="7">Farnesyl pyrophosphate synthase 1</fullName>
    </submittedName>
</protein>
<dbReference type="Proteomes" id="UP000053268">
    <property type="component" value="Unassembled WGS sequence"/>
</dbReference>
<comment type="cofactor">
    <cofactor evidence="1">
        <name>Mg(2+)</name>
        <dbReference type="ChEBI" id="CHEBI:18420"/>
    </cofactor>
</comment>
<dbReference type="InterPro" id="IPR039702">
    <property type="entry name" value="FPS1-like"/>
</dbReference>
<dbReference type="GO" id="GO:0045337">
    <property type="term" value="P:farnesyl diphosphate biosynthetic process"/>
    <property type="evidence" value="ECO:0007669"/>
    <property type="project" value="TreeGrafter"/>
</dbReference>
<dbReference type="Pfam" id="PF00348">
    <property type="entry name" value="polyprenyl_synt"/>
    <property type="match status" value="1"/>
</dbReference>
<dbReference type="SUPFAM" id="SSF48576">
    <property type="entry name" value="Terpenoid synthases"/>
    <property type="match status" value="1"/>
</dbReference>